<dbReference type="AlphaFoldDB" id="A0A4R1F7I8"/>
<organism evidence="8 9">
    <name type="scientific">Cocleimonas flava</name>
    <dbReference type="NCBI Taxonomy" id="634765"/>
    <lineage>
        <taxon>Bacteria</taxon>
        <taxon>Pseudomonadati</taxon>
        <taxon>Pseudomonadota</taxon>
        <taxon>Gammaproteobacteria</taxon>
        <taxon>Thiotrichales</taxon>
        <taxon>Thiotrichaceae</taxon>
        <taxon>Cocleimonas</taxon>
    </lineage>
</organism>
<dbReference type="OrthoDB" id="9800207at2"/>
<keyword evidence="5 7" id="KW-1133">Transmembrane helix</keyword>
<evidence type="ECO:0000256" key="5">
    <source>
        <dbReference type="ARBA" id="ARBA00022989"/>
    </source>
</evidence>
<feature type="transmembrane region" description="Helical" evidence="7">
    <location>
        <begin position="105"/>
        <end position="134"/>
    </location>
</feature>
<dbReference type="RefSeq" id="WP_131904265.1">
    <property type="nucleotide sequence ID" value="NZ_BAAAFU010000008.1"/>
</dbReference>
<keyword evidence="9" id="KW-1185">Reference proteome</keyword>
<evidence type="ECO:0000256" key="7">
    <source>
        <dbReference type="SAM" id="Phobius"/>
    </source>
</evidence>
<name>A0A4R1F7I8_9GAMM</name>
<comment type="caution">
    <text evidence="8">The sequence shown here is derived from an EMBL/GenBank/DDBJ whole genome shotgun (WGS) entry which is preliminary data.</text>
</comment>
<dbReference type="GO" id="GO:0005886">
    <property type="term" value="C:plasma membrane"/>
    <property type="evidence" value="ECO:0007669"/>
    <property type="project" value="UniProtKB-SubCell"/>
</dbReference>
<evidence type="ECO:0000256" key="2">
    <source>
        <dbReference type="ARBA" id="ARBA00022475"/>
    </source>
</evidence>
<proteinExistence type="predicted"/>
<dbReference type="EMBL" id="SMFQ01000002">
    <property type="protein sequence ID" value="TCJ88579.1"/>
    <property type="molecule type" value="Genomic_DNA"/>
</dbReference>
<feature type="transmembrane region" description="Helical" evidence="7">
    <location>
        <begin position="181"/>
        <end position="201"/>
    </location>
</feature>
<keyword evidence="4 7" id="KW-0812">Transmembrane</keyword>
<keyword evidence="2" id="KW-1003">Cell membrane</keyword>
<comment type="subcellular location">
    <subcellularLocation>
        <location evidence="1">Cell inner membrane</location>
    </subcellularLocation>
</comment>
<evidence type="ECO:0000313" key="9">
    <source>
        <dbReference type="Proteomes" id="UP000294887"/>
    </source>
</evidence>
<sequence length="240" mass="26352">MTPAITAKAITARDAGFISCHFCSTLSKVPKGTNLKKSELICPCCKSTIHSRKPNSINRTWALLIAAIILYIPANTLPIMTFTLWGDGQPDTIISGVIHLMDGGMWPLALLIFVASIFIPVLKLIILMLLMISVQTKARWKPQDRTALYRVTEFVGRWSMVDVFVIGILVSLVQFGNSANVTPGLGSLSFAAVVILTMFAARAFDPRLIWDVLETETNVDNTANTKTALSNEDDKQMVKP</sequence>
<evidence type="ECO:0000256" key="6">
    <source>
        <dbReference type="ARBA" id="ARBA00023136"/>
    </source>
</evidence>
<reference evidence="8 9" key="1">
    <citation type="submission" date="2019-03" db="EMBL/GenBank/DDBJ databases">
        <title>Genomic Encyclopedia of Type Strains, Phase IV (KMG-IV): sequencing the most valuable type-strain genomes for metagenomic binning, comparative biology and taxonomic classification.</title>
        <authorList>
            <person name="Goeker M."/>
        </authorList>
    </citation>
    <scope>NUCLEOTIDE SEQUENCE [LARGE SCALE GENOMIC DNA]</scope>
    <source>
        <strain evidence="8 9">DSM 24830</strain>
    </source>
</reference>
<dbReference type="InterPro" id="IPR007498">
    <property type="entry name" value="PqiA-like"/>
</dbReference>
<protein>
    <submittedName>
        <fullName evidence="8">Paraquat-inducible protein A</fullName>
    </submittedName>
</protein>
<evidence type="ECO:0000313" key="8">
    <source>
        <dbReference type="EMBL" id="TCJ88579.1"/>
    </source>
</evidence>
<gene>
    <name evidence="8" type="ORF">EV695_0436</name>
</gene>
<dbReference type="Pfam" id="PF04403">
    <property type="entry name" value="PqiA"/>
    <property type="match status" value="1"/>
</dbReference>
<feature type="transmembrane region" description="Helical" evidence="7">
    <location>
        <begin position="155"/>
        <end position="175"/>
    </location>
</feature>
<accession>A0A4R1F7I8</accession>
<dbReference type="PANTHER" id="PTHR30462:SF3">
    <property type="entry name" value="INTERMEMBRANE TRANSPORT PROTEIN PQIA"/>
    <property type="match status" value="1"/>
</dbReference>
<dbReference type="Proteomes" id="UP000294887">
    <property type="component" value="Unassembled WGS sequence"/>
</dbReference>
<evidence type="ECO:0000256" key="4">
    <source>
        <dbReference type="ARBA" id="ARBA00022692"/>
    </source>
</evidence>
<feature type="transmembrane region" description="Helical" evidence="7">
    <location>
        <begin position="61"/>
        <end position="85"/>
    </location>
</feature>
<evidence type="ECO:0000256" key="3">
    <source>
        <dbReference type="ARBA" id="ARBA00022519"/>
    </source>
</evidence>
<evidence type="ECO:0000256" key="1">
    <source>
        <dbReference type="ARBA" id="ARBA00004533"/>
    </source>
</evidence>
<dbReference type="PANTHER" id="PTHR30462">
    <property type="entry name" value="INTERMEMBRANE TRANSPORT PROTEIN PQIB-RELATED"/>
    <property type="match status" value="1"/>
</dbReference>
<keyword evidence="6 7" id="KW-0472">Membrane</keyword>
<dbReference type="InterPro" id="IPR051800">
    <property type="entry name" value="PqiA-PqiB_transport"/>
</dbReference>
<keyword evidence="3" id="KW-0997">Cell inner membrane</keyword>